<dbReference type="AlphaFoldDB" id="A0A7G5GP74"/>
<dbReference type="RefSeq" id="WP_182457780.1">
    <property type="nucleotide sequence ID" value="NZ_CP059732.1"/>
</dbReference>
<dbReference type="KEGG" id="sfol:H3H32_22055"/>
<accession>A0A7G5GP74</accession>
<dbReference type="Pfam" id="PF07920">
    <property type="entry name" value="DUF1684"/>
    <property type="match status" value="1"/>
</dbReference>
<evidence type="ECO:0000313" key="2">
    <source>
        <dbReference type="EMBL" id="QMW00666.1"/>
    </source>
</evidence>
<sequence length="201" mass="22582">MKILLLLLSILLTTAAIAQSSFSDQLAKHREKYKKDLLKSAGGPLASEEELAFVQFYEPDSTYRVTATVQLTPKAEPFEMPTYNGMTRPHVSYAILSFVLDGKPQQLTLYRNLNVIRMPEYRDYLFLPFKDATSGQGTYGGGRYIDFRTGEVQNGQLIIDFNKAYNPYCAFHEGYPCPIPPKQNQLSVAVPVGEKAYGKAH</sequence>
<name>A0A7G5GP74_9BACT</name>
<dbReference type="EMBL" id="CP059732">
    <property type="protein sequence ID" value="QMW00666.1"/>
    <property type="molecule type" value="Genomic_DNA"/>
</dbReference>
<gene>
    <name evidence="2" type="ORF">H3H32_22055</name>
</gene>
<dbReference type="Proteomes" id="UP000515369">
    <property type="component" value="Chromosome"/>
</dbReference>
<dbReference type="PANTHER" id="PTHR41913">
    <property type="entry name" value="DUF1684 DOMAIN-CONTAINING PROTEIN"/>
    <property type="match status" value="1"/>
</dbReference>
<organism evidence="2 3">
    <name type="scientific">Spirosoma foliorum</name>
    <dbReference type="NCBI Taxonomy" id="2710596"/>
    <lineage>
        <taxon>Bacteria</taxon>
        <taxon>Pseudomonadati</taxon>
        <taxon>Bacteroidota</taxon>
        <taxon>Cytophagia</taxon>
        <taxon>Cytophagales</taxon>
        <taxon>Cytophagaceae</taxon>
        <taxon>Spirosoma</taxon>
    </lineage>
</organism>
<evidence type="ECO:0000313" key="3">
    <source>
        <dbReference type="Proteomes" id="UP000515369"/>
    </source>
</evidence>
<dbReference type="PANTHER" id="PTHR41913:SF1">
    <property type="entry name" value="DUF1684 DOMAIN-CONTAINING PROTEIN"/>
    <property type="match status" value="1"/>
</dbReference>
<keyword evidence="1" id="KW-0732">Signal</keyword>
<evidence type="ECO:0000256" key="1">
    <source>
        <dbReference type="SAM" id="SignalP"/>
    </source>
</evidence>
<proteinExistence type="predicted"/>
<feature type="chain" id="PRO_5028866931" evidence="1">
    <location>
        <begin position="19"/>
        <end position="201"/>
    </location>
</feature>
<protein>
    <submittedName>
        <fullName evidence="2">DUF1684 domain-containing protein</fullName>
    </submittedName>
</protein>
<feature type="signal peptide" evidence="1">
    <location>
        <begin position="1"/>
        <end position="18"/>
    </location>
</feature>
<dbReference type="InterPro" id="IPR012467">
    <property type="entry name" value="DUF1684"/>
</dbReference>
<keyword evidence="3" id="KW-1185">Reference proteome</keyword>
<reference evidence="2 3" key="1">
    <citation type="submission" date="2020-07" db="EMBL/GenBank/DDBJ databases">
        <title>Spirosoma foliorum sp. nov., isolated from the leaves on the Nejang mountain Korea, Republic of.</title>
        <authorList>
            <person name="Ho H."/>
            <person name="Lee Y.-J."/>
            <person name="Nurcahyanto D.-A."/>
            <person name="Kim S.-G."/>
        </authorList>
    </citation>
    <scope>NUCLEOTIDE SEQUENCE [LARGE SCALE GENOMIC DNA]</scope>
    <source>
        <strain evidence="2 3">PL0136</strain>
    </source>
</reference>